<dbReference type="EMBL" id="LVVM01006126">
    <property type="protein sequence ID" value="OJA08901.1"/>
    <property type="molecule type" value="Genomic_DNA"/>
</dbReference>
<feature type="region of interest" description="Disordered" evidence="1">
    <location>
        <begin position="46"/>
        <end position="72"/>
    </location>
</feature>
<comment type="caution">
    <text evidence="2">The sequence shown here is derived from an EMBL/GenBank/DDBJ whole genome shotgun (WGS) entry which is preliminary data.</text>
</comment>
<dbReference type="OrthoDB" id="10462477at2759"/>
<dbReference type="STRING" id="180088.A0A1J8PIX8"/>
<sequence length="148" mass="16294">MLVLLYEQAGEFNVLLTTQSKSLRALPGQTASPEEKQMTEMVVWPGRLSSNPTSDKLSSPSSNPILRSPTLSSTEVDRIFRHPLEAMPDPQLILNSGEPLVGEEDCQYGAVKVHISVAKLAYEWNLVYGRHPSNPQDDQGGSYRALDA</sequence>
<accession>A0A1J8PIX8</accession>
<evidence type="ECO:0000313" key="2">
    <source>
        <dbReference type="EMBL" id="OJA08901.1"/>
    </source>
</evidence>
<reference evidence="2 3" key="1">
    <citation type="submission" date="2016-03" db="EMBL/GenBank/DDBJ databases">
        <title>Comparative genomics of the ectomycorrhizal sister species Rhizopogon vinicolor and Rhizopogon vesiculosus (Basidiomycota: Boletales) reveals a divergence of the mating type B locus.</title>
        <authorList>
            <person name="Mujic A.B."/>
            <person name="Kuo A."/>
            <person name="Tritt A."/>
            <person name="Lipzen A."/>
            <person name="Chen C."/>
            <person name="Johnson J."/>
            <person name="Sharma A."/>
            <person name="Barry K."/>
            <person name="Grigoriev I.V."/>
            <person name="Spatafora J.W."/>
        </authorList>
    </citation>
    <scope>NUCLEOTIDE SEQUENCE [LARGE SCALE GENOMIC DNA]</scope>
    <source>
        <strain evidence="2 3">AM-OR11-056</strain>
    </source>
</reference>
<evidence type="ECO:0000256" key="1">
    <source>
        <dbReference type="SAM" id="MobiDB-lite"/>
    </source>
</evidence>
<proteinExistence type="predicted"/>
<protein>
    <submittedName>
        <fullName evidence="2">Uncharacterized protein</fullName>
    </submittedName>
</protein>
<keyword evidence="3" id="KW-1185">Reference proteome</keyword>
<dbReference type="Proteomes" id="UP000183567">
    <property type="component" value="Unassembled WGS sequence"/>
</dbReference>
<evidence type="ECO:0000313" key="3">
    <source>
        <dbReference type="Proteomes" id="UP000183567"/>
    </source>
</evidence>
<dbReference type="AlphaFoldDB" id="A0A1J8PIX8"/>
<feature type="compositionally biased region" description="Polar residues" evidence="1">
    <location>
        <begin position="48"/>
        <end position="72"/>
    </location>
</feature>
<name>A0A1J8PIX8_9AGAM</name>
<organism evidence="2 3">
    <name type="scientific">Rhizopogon vesiculosus</name>
    <dbReference type="NCBI Taxonomy" id="180088"/>
    <lineage>
        <taxon>Eukaryota</taxon>
        <taxon>Fungi</taxon>
        <taxon>Dikarya</taxon>
        <taxon>Basidiomycota</taxon>
        <taxon>Agaricomycotina</taxon>
        <taxon>Agaricomycetes</taxon>
        <taxon>Agaricomycetidae</taxon>
        <taxon>Boletales</taxon>
        <taxon>Suillineae</taxon>
        <taxon>Rhizopogonaceae</taxon>
        <taxon>Rhizopogon</taxon>
    </lineage>
</organism>
<gene>
    <name evidence="2" type="ORF">AZE42_10572</name>
</gene>